<dbReference type="Gene3D" id="2.40.50.140">
    <property type="entry name" value="Nucleic acid-binding proteins"/>
    <property type="match status" value="1"/>
</dbReference>
<dbReference type="PROSITE" id="PS50072">
    <property type="entry name" value="CSA_PPIASE_2"/>
    <property type="match status" value="1"/>
</dbReference>
<reference evidence="8 9" key="1">
    <citation type="submission" date="2020-08" db="EMBL/GenBank/DDBJ databases">
        <title>Genomic Encyclopedia of Type Strains, Phase IV (KMG-IV): sequencing the most valuable type-strain genomes for metagenomic binning, comparative biology and taxonomic classification.</title>
        <authorList>
            <person name="Goeker M."/>
        </authorList>
    </citation>
    <scope>NUCLEOTIDE SEQUENCE [LARGE SCALE GENOMIC DNA]</scope>
    <source>
        <strain evidence="8 9">DSM 14925</strain>
    </source>
</reference>
<comment type="caution">
    <text evidence="8">The sequence shown here is derived from an EMBL/GenBank/DDBJ whole genome shotgun (WGS) entry which is preliminary data.</text>
</comment>
<protein>
    <recommendedName>
        <fullName evidence="3">peptidylprolyl isomerase</fullName>
        <ecNumber evidence="3">5.2.1.8</ecNumber>
    </recommendedName>
</protein>
<dbReference type="AlphaFoldDB" id="A0A841C6M0"/>
<keyword evidence="5 8" id="KW-0413">Isomerase</keyword>
<dbReference type="InterPro" id="IPR002130">
    <property type="entry name" value="Cyclophilin-type_PPIase_dom"/>
</dbReference>
<evidence type="ECO:0000259" key="7">
    <source>
        <dbReference type="PROSITE" id="PS50126"/>
    </source>
</evidence>
<dbReference type="PRINTS" id="PR00153">
    <property type="entry name" value="CSAPPISMRASE"/>
</dbReference>
<dbReference type="GO" id="GO:0003676">
    <property type="term" value="F:nucleic acid binding"/>
    <property type="evidence" value="ECO:0007669"/>
    <property type="project" value="InterPro"/>
</dbReference>
<sequence>MTYPQLDLKSTKGTIATIHTNLGDLKVHFFDELTPRTVKNFLELARNNYYDGIAFHRIINEFMIQGGDPTGTGAGGESIYGKRFEDEFSDFLFNLRGALSMANAGPNTNGSQFFIVQKSNSDYSKADLESAGWPTEIAKAYAERGGTPHLDRRHTVFGQLADEASFEVLDKIANVSVDHNDRPLEKVFIESITIEEKKKKILKASEDIFRKHEVKIGDIFDAEVIGVQPYGSFVKFDKEKKGLIHISEIQSGFVKDIHEVVEIGQKLKVQVIDFDEYSSKISLSARSLEEDPEMHKAHRKHFATDSREDIGFKSLSHEMSKWVKEAEDYLQAKEF</sequence>
<dbReference type="Pfam" id="PF00160">
    <property type="entry name" value="Pro_isomerase"/>
    <property type="match status" value="1"/>
</dbReference>
<evidence type="ECO:0000313" key="9">
    <source>
        <dbReference type="Proteomes" id="UP000562464"/>
    </source>
</evidence>
<evidence type="ECO:0000256" key="1">
    <source>
        <dbReference type="ARBA" id="ARBA00000971"/>
    </source>
</evidence>
<feature type="domain" description="S1 motif" evidence="7">
    <location>
        <begin position="217"/>
        <end position="286"/>
    </location>
</feature>
<evidence type="ECO:0000259" key="6">
    <source>
        <dbReference type="PROSITE" id="PS50072"/>
    </source>
</evidence>
<evidence type="ECO:0000313" key="8">
    <source>
        <dbReference type="EMBL" id="MBB5887191.1"/>
    </source>
</evidence>
<name>A0A841C6M0_9LACT</name>
<keyword evidence="4" id="KW-0697">Rotamase</keyword>
<dbReference type="GO" id="GO:0003755">
    <property type="term" value="F:peptidyl-prolyl cis-trans isomerase activity"/>
    <property type="evidence" value="ECO:0007669"/>
    <property type="project" value="UniProtKB-KW"/>
</dbReference>
<dbReference type="SMART" id="SM00316">
    <property type="entry name" value="S1"/>
    <property type="match status" value="1"/>
</dbReference>
<dbReference type="Pfam" id="PF00575">
    <property type="entry name" value="S1"/>
    <property type="match status" value="1"/>
</dbReference>
<comment type="catalytic activity">
    <reaction evidence="1">
        <text>[protein]-peptidylproline (omega=180) = [protein]-peptidylproline (omega=0)</text>
        <dbReference type="Rhea" id="RHEA:16237"/>
        <dbReference type="Rhea" id="RHEA-COMP:10747"/>
        <dbReference type="Rhea" id="RHEA-COMP:10748"/>
        <dbReference type="ChEBI" id="CHEBI:83833"/>
        <dbReference type="ChEBI" id="CHEBI:83834"/>
        <dbReference type="EC" id="5.2.1.8"/>
    </reaction>
</comment>
<dbReference type="Proteomes" id="UP000562464">
    <property type="component" value="Unassembled WGS sequence"/>
</dbReference>
<evidence type="ECO:0000256" key="3">
    <source>
        <dbReference type="ARBA" id="ARBA00013194"/>
    </source>
</evidence>
<dbReference type="SUPFAM" id="SSF50249">
    <property type="entry name" value="Nucleic acid-binding proteins"/>
    <property type="match status" value="1"/>
</dbReference>
<evidence type="ECO:0000256" key="5">
    <source>
        <dbReference type="ARBA" id="ARBA00023235"/>
    </source>
</evidence>
<dbReference type="EMBL" id="JACHHV010000001">
    <property type="protein sequence ID" value="MBB5887191.1"/>
    <property type="molecule type" value="Genomic_DNA"/>
</dbReference>
<dbReference type="PROSITE" id="PS50126">
    <property type="entry name" value="S1"/>
    <property type="match status" value="1"/>
</dbReference>
<keyword evidence="9" id="KW-1185">Reference proteome</keyword>
<dbReference type="InterPro" id="IPR003029">
    <property type="entry name" value="S1_domain"/>
</dbReference>
<comment type="function">
    <text evidence="2">PPIases accelerate the folding of proteins. It catalyzes the cis-trans isomerization of proline imidic peptide bonds in oligopeptides.</text>
</comment>
<dbReference type="InterPro" id="IPR029000">
    <property type="entry name" value="Cyclophilin-like_dom_sf"/>
</dbReference>
<organism evidence="8 9">
    <name type="scientific">Lactovum miscens</name>
    <dbReference type="NCBI Taxonomy" id="190387"/>
    <lineage>
        <taxon>Bacteria</taxon>
        <taxon>Bacillati</taxon>
        <taxon>Bacillota</taxon>
        <taxon>Bacilli</taxon>
        <taxon>Lactobacillales</taxon>
        <taxon>Streptococcaceae</taxon>
        <taxon>Lactovum</taxon>
    </lineage>
</organism>
<accession>A0A841C6M0</accession>
<dbReference type="NCBIfam" id="NF040579">
    <property type="entry name" value="S1_dom_CvfD"/>
    <property type="match status" value="1"/>
</dbReference>
<dbReference type="EC" id="5.2.1.8" evidence="3"/>
<dbReference type="PANTHER" id="PTHR45625">
    <property type="entry name" value="PEPTIDYL-PROLYL CIS-TRANS ISOMERASE-RELATED"/>
    <property type="match status" value="1"/>
</dbReference>
<dbReference type="Gene3D" id="2.40.100.10">
    <property type="entry name" value="Cyclophilin-like"/>
    <property type="match status" value="1"/>
</dbReference>
<dbReference type="SUPFAM" id="SSF50891">
    <property type="entry name" value="Cyclophilin-like"/>
    <property type="match status" value="1"/>
</dbReference>
<evidence type="ECO:0000256" key="4">
    <source>
        <dbReference type="ARBA" id="ARBA00023110"/>
    </source>
</evidence>
<proteinExistence type="predicted"/>
<gene>
    <name evidence="8" type="ORF">HNQ37_000059</name>
</gene>
<dbReference type="InterPro" id="IPR012340">
    <property type="entry name" value="NA-bd_OB-fold"/>
</dbReference>
<feature type="domain" description="PPIase cyclophilin-type" evidence="6">
    <location>
        <begin position="15"/>
        <end position="194"/>
    </location>
</feature>
<dbReference type="PANTHER" id="PTHR45625:SF4">
    <property type="entry name" value="PEPTIDYLPROLYL ISOMERASE DOMAIN AND WD REPEAT-CONTAINING PROTEIN 1"/>
    <property type="match status" value="1"/>
</dbReference>
<evidence type="ECO:0000256" key="2">
    <source>
        <dbReference type="ARBA" id="ARBA00002388"/>
    </source>
</evidence>
<dbReference type="InterPro" id="IPR044666">
    <property type="entry name" value="Cyclophilin_A-like"/>
</dbReference>